<evidence type="ECO:0000256" key="1">
    <source>
        <dbReference type="ARBA" id="ARBA00023125"/>
    </source>
</evidence>
<organism evidence="5 6">
    <name type="scientific">Rubrivivax albus</name>
    <dbReference type="NCBI Taxonomy" id="2499835"/>
    <lineage>
        <taxon>Bacteria</taxon>
        <taxon>Pseudomonadati</taxon>
        <taxon>Pseudomonadota</taxon>
        <taxon>Betaproteobacteria</taxon>
        <taxon>Burkholderiales</taxon>
        <taxon>Sphaerotilaceae</taxon>
        <taxon>Rubrivivax</taxon>
    </lineage>
</organism>
<dbReference type="GO" id="GO:0006355">
    <property type="term" value="P:regulation of DNA-templated transcription"/>
    <property type="evidence" value="ECO:0007669"/>
    <property type="project" value="InterPro"/>
</dbReference>
<dbReference type="GO" id="GO:0003677">
    <property type="term" value="F:DNA binding"/>
    <property type="evidence" value="ECO:0007669"/>
    <property type="project" value="UniProtKB-KW"/>
</dbReference>
<dbReference type="InterPro" id="IPR039420">
    <property type="entry name" value="WalR-like"/>
</dbReference>
<feature type="domain" description="Response regulatory" evidence="4">
    <location>
        <begin position="1"/>
        <end position="85"/>
    </location>
</feature>
<dbReference type="PANTHER" id="PTHR43214">
    <property type="entry name" value="TWO-COMPONENT RESPONSE REGULATOR"/>
    <property type="match status" value="1"/>
</dbReference>
<keyword evidence="6" id="KW-1185">Reference proteome</keyword>
<comment type="caution">
    <text evidence="5">The sequence shown here is derived from an EMBL/GenBank/DDBJ whole genome shotgun (WGS) entry which is preliminary data.</text>
</comment>
<dbReference type="PROSITE" id="PS00622">
    <property type="entry name" value="HTH_LUXR_1"/>
    <property type="match status" value="1"/>
</dbReference>
<dbReference type="Gene3D" id="3.40.50.2300">
    <property type="match status" value="1"/>
</dbReference>
<evidence type="ECO:0000256" key="2">
    <source>
        <dbReference type="PROSITE-ProRule" id="PRU00169"/>
    </source>
</evidence>
<gene>
    <name evidence="5" type="ORF">ENE75_00075</name>
</gene>
<keyword evidence="1" id="KW-0238">DNA-binding</keyword>
<dbReference type="SUPFAM" id="SSF46894">
    <property type="entry name" value="C-terminal effector domain of the bipartite response regulators"/>
    <property type="match status" value="1"/>
</dbReference>
<dbReference type="PROSITE" id="PS50043">
    <property type="entry name" value="HTH_LUXR_2"/>
    <property type="match status" value="1"/>
</dbReference>
<dbReference type="CDD" id="cd06170">
    <property type="entry name" value="LuxR_C_like"/>
    <property type="match status" value="1"/>
</dbReference>
<proteinExistence type="predicted"/>
<sequence>MHDRRWRAWPKRRATCCCWICRWVTTSASLPLPRLRAECPGMRVIVLSSLAEDLYAERALKSGAYGFVSKSALTASLLDAVDTVLAGRVYVSPAMRESLLRRVGGPAPARPDLSPRELEVLRLVAAGRSTREIADTLNRSVKTIETHKQALKVKLGADSPAQLVRMALQWTGEAR</sequence>
<evidence type="ECO:0000313" key="5">
    <source>
        <dbReference type="EMBL" id="RVT53344.1"/>
    </source>
</evidence>
<dbReference type="GO" id="GO:0000160">
    <property type="term" value="P:phosphorelay signal transduction system"/>
    <property type="evidence" value="ECO:0007669"/>
    <property type="project" value="InterPro"/>
</dbReference>
<dbReference type="InterPro" id="IPR000792">
    <property type="entry name" value="Tscrpt_reg_LuxR_C"/>
</dbReference>
<evidence type="ECO:0000313" key="6">
    <source>
        <dbReference type="Proteomes" id="UP000288178"/>
    </source>
</evidence>
<dbReference type="PRINTS" id="PR00038">
    <property type="entry name" value="HTHLUXR"/>
</dbReference>
<dbReference type="Pfam" id="PF00196">
    <property type="entry name" value="GerE"/>
    <property type="match status" value="1"/>
</dbReference>
<dbReference type="InterPro" id="IPR016032">
    <property type="entry name" value="Sig_transdc_resp-reg_C-effctor"/>
</dbReference>
<dbReference type="SMART" id="SM00421">
    <property type="entry name" value="HTH_LUXR"/>
    <property type="match status" value="1"/>
</dbReference>
<comment type="caution">
    <text evidence="2">Lacks conserved residue(s) required for the propagation of feature annotation.</text>
</comment>
<feature type="domain" description="HTH luxR-type" evidence="3">
    <location>
        <begin position="106"/>
        <end position="171"/>
    </location>
</feature>
<evidence type="ECO:0000259" key="3">
    <source>
        <dbReference type="PROSITE" id="PS50043"/>
    </source>
</evidence>
<dbReference type="PROSITE" id="PS50110">
    <property type="entry name" value="RESPONSE_REGULATORY"/>
    <property type="match status" value="1"/>
</dbReference>
<name>A0A437JZ77_9BURK</name>
<evidence type="ECO:0000259" key="4">
    <source>
        <dbReference type="PROSITE" id="PS50110"/>
    </source>
</evidence>
<dbReference type="AlphaFoldDB" id="A0A437JZ77"/>
<dbReference type="SUPFAM" id="SSF52172">
    <property type="entry name" value="CheY-like"/>
    <property type="match status" value="1"/>
</dbReference>
<dbReference type="EMBL" id="SACT01000001">
    <property type="protein sequence ID" value="RVT53344.1"/>
    <property type="molecule type" value="Genomic_DNA"/>
</dbReference>
<dbReference type="InterPro" id="IPR011006">
    <property type="entry name" value="CheY-like_superfamily"/>
</dbReference>
<dbReference type="Proteomes" id="UP000288178">
    <property type="component" value="Unassembled WGS sequence"/>
</dbReference>
<accession>A0A437JZ77</accession>
<reference evidence="5 6" key="1">
    <citation type="submission" date="2019-01" db="EMBL/GenBank/DDBJ databases">
        <authorList>
            <person name="Chen W.-M."/>
        </authorList>
    </citation>
    <scope>NUCLEOTIDE SEQUENCE [LARGE SCALE GENOMIC DNA]</scope>
    <source>
        <strain evidence="5 6">ICH-3</strain>
    </source>
</reference>
<dbReference type="PANTHER" id="PTHR43214:SF42">
    <property type="entry name" value="TRANSCRIPTIONAL REGULATORY PROTEIN DESR"/>
    <property type="match status" value="1"/>
</dbReference>
<dbReference type="InterPro" id="IPR001789">
    <property type="entry name" value="Sig_transdc_resp-reg_receiver"/>
</dbReference>
<protein>
    <submittedName>
        <fullName evidence="5">Response regulator transcription factor</fullName>
    </submittedName>
</protein>